<feature type="transmembrane region" description="Helical" evidence="11">
    <location>
        <begin position="121"/>
        <end position="142"/>
    </location>
</feature>
<evidence type="ECO:0000313" key="12">
    <source>
        <dbReference type="EMBL" id="GMF14387.1"/>
    </source>
</evidence>
<dbReference type="EMBL" id="BSXW01000197">
    <property type="protein sequence ID" value="GMF14387.1"/>
    <property type="molecule type" value="Genomic_DNA"/>
</dbReference>
<feature type="transmembrane region" description="Helical" evidence="11">
    <location>
        <begin position="6"/>
        <end position="24"/>
    </location>
</feature>
<evidence type="ECO:0000256" key="2">
    <source>
        <dbReference type="ARBA" id="ARBA00010794"/>
    </source>
</evidence>
<feature type="transmembrane region" description="Helical" evidence="11">
    <location>
        <begin position="53"/>
        <end position="73"/>
    </location>
</feature>
<evidence type="ECO:0000256" key="6">
    <source>
        <dbReference type="ARBA" id="ARBA00022777"/>
    </source>
</evidence>
<dbReference type="EC" id="2.7.1.108" evidence="3"/>
<reference evidence="12" key="1">
    <citation type="submission" date="2023-04" db="EMBL/GenBank/DDBJ databases">
        <title>Phytophthora lilii NBRC 32176.</title>
        <authorList>
            <person name="Ichikawa N."/>
            <person name="Sato H."/>
            <person name="Tonouchi N."/>
        </authorList>
    </citation>
    <scope>NUCLEOTIDE SEQUENCE</scope>
    <source>
        <strain evidence="12">NBRC 32176</strain>
    </source>
</reference>
<feature type="transmembrane region" description="Helical" evidence="11">
    <location>
        <begin position="31"/>
        <end position="47"/>
    </location>
</feature>
<keyword evidence="6" id="KW-0418">Kinase</keyword>
<comment type="subcellular location">
    <subcellularLocation>
        <location evidence="1">Endoplasmic reticulum membrane</location>
        <topology evidence="1">Multi-pass membrane protein</topology>
    </subcellularLocation>
</comment>
<dbReference type="PANTHER" id="PTHR13205:SF15">
    <property type="entry name" value="DOLICHOL KINASE"/>
    <property type="match status" value="1"/>
</dbReference>
<evidence type="ECO:0000256" key="9">
    <source>
        <dbReference type="ARBA" id="ARBA00023136"/>
    </source>
</evidence>
<keyword evidence="13" id="KW-1185">Reference proteome</keyword>
<evidence type="ECO:0000256" key="8">
    <source>
        <dbReference type="ARBA" id="ARBA00022989"/>
    </source>
</evidence>
<dbReference type="InterPro" id="IPR032974">
    <property type="entry name" value="Polypren_kinase"/>
</dbReference>
<gene>
    <name evidence="12" type="ORF">Plil01_000473000</name>
</gene>
<organism evidence="12 13">
    <name type="scientific">Phytophthora lilii</name>
    <dbReference type="NCBI Taxonomy" id="2077276"/>
    <lineage>
        <taxon>Eukaryota</taxon>
        <taxon>Sar</taxon>
        <taxon>Stramenopiles</taxon>
        <taxon>Oomycota</taxon>
        <taxon>Peronosporomycetes</taxon>
        <taxon>Peronosporales</taxon>
        <taxon>Peronosporaceae</taxon>
        <taxon>Phytophthora</taxon>
    </lineage>
</organism>
<comment type="caution">
    <text evidence="12">The sequence shown here is derived from an EMBL/GenBank/DDBJ whole genome shotgun (WGS) entry which is preliminary data.</text>
</comment>
<evidence type="ECO:0000256" key="11">
    <source>
        <dbReference type="SAM" id="Phobius"/>
    </source>
</evidence>
<dbReference type="AlphaFoldDB" id="A0A9W6THK9"/>
<feature type="compositionally biased region" description="Polar residues" evidence="10">
    <location>
        <begin position="397"/>
        <end position="413"/>
    </location>
</feature>
<dbReference type="Proteomes" id="UP001165083">
    <property type="component" value="Unassembled WGS sequence"/>
</dbReference>
<keyword evidence="4" id="KW-0808">Transferase</keyword>
<evidence type="ECO:0000256" key="7">
    <source>
        <dbReference type="ARBA" id="ARBA00022824"/>
    </source>
</evidence>
<sequence length="471" mass="51494">MGYWIICLVVLIPLFAFIANRFELRNIVARKLFHLLVVLMLGPASIADAPMLSLSYGVALSVFFIVECVRALALPPFGRSVAKFMRSFIDSREAGRVILTHSYLLLGCALPLWFALPLNQLVMNAGVLALGVGDAMGAVVGSSIGKHKIFGSKTVEGSAAVFISIMMASIPLHDYYTRAFTNGEYAQVRKEIIPNCALMEPNSNATCMCHPLRAPRHPLNQHTKNAARKVPSMSEPGATATPVLRIRWEQYFVAGTTNSERRVVQSLLGTAADLDLCVGVIYDAPHALKILDDDLSQFGHTSHIDILSFSTRRASTPAFMALIGGGKSGSPTQSEYTGFPLAIPSVHVMDARNLQNEVGDGSDDNVGTLISLVEDELDPHLLLDALDGDIEDFPAESSTVTRQSLDSNSTRGTQGPGKVRRKKNKNKARDDRRFLLIQLHDEVERLEFTLLFCLSENCNGLCNSVAIKHWT</sequence>
<keyword evidence="7" id="KW-0256">Endoplasmic reticulum</keyword>
<dbReference type="GO" id="GO:0004168">
    <property type="term" value="F:dolichol kinase activity"/>
    <property type="evidence" value="ECO:0007669"/>
    <property type="project" value="UniProtKB-EC"/>
</dbReference>
<dbReference type="OrthoDB" id="377083at2759"/>
<protein>
    <recommendedName>
        <fullName evidence="3">dolichol kinase</fullName>
        <ecNumber evidence="3">2.7.1.108</ecNumber>
    </recommendedName>
</protein>
<feature type="transmembrane region" description="Helical" evidence="11">
    <location>
        <begin position="154"/>
        <end position="172"/>
    </location>
</feature>
<keyword evidence="9 11" id="KW-0472">Membrane</keyword>
<dbReference type="GO" id="GO:0005789">
    <property type="term" value="C:endoplasmic reticulum membrane"/>
    <property type="evidence" value="ECO:0007669"/>
    <property type="project" value="UniProtKB-SubCell"/>
</dbReference>
<proteinExistence type="inferred from homology"/>
<comment type="similarity">
    <text evidence="2">Belongs to the polyprenol kinase family.</text>
</comment>
<name>A0A9W6THK9_9STRA</name>
<feature type="region of interest" description="Disordered" evidence="10">
    <location>
        <begin position="397"/>
        <end position="426"/>
    </location>
</feature>
<feature type="transmembrane region" description="Helical" evidence="11">
    <location>
        <begin position="94"/>
        <end position="115"/>
    </location>
</feature>
<accession>A0A9W6THK9</accession>
<dbReference type="PANTHER" id="PTHR13205">
    <property type="entry name" value="TRANSMEMBRANE PROTEIN 15-RELATED"/>
    <property type="match status" value="1"/>
</dbReference>
<dbReference type="GO" id="GO:0043048">
    <property type="term" value="P:dolichyl monophosphate biosynthetic process"/>
    <property type="evidence" value="ECO:0007669"/>
    <property type="project" value="TreeGrafter"/>
</dbReference>
<evidence type="ECO:0000256" key="1">
    <source>
        <dbReference type="ARBA" id="ARBA00004477"/>
    </source>
</evidence>
<evidence type="ECO:0000313" key="13">
    <source>
        <dbReference type="Proteomes" id="UP001165083"/>
    </source>
</evidence>
<evidence type="ECO:0000256" key="10">
    <source>
        <dbReference type="SAM" id="MobiDB-lite"/>
    </source>
</evidence>
<evidence type="ECO:0000256" key="3">
    <source>
        <dbReference type="ARBA" id="ARBA00012132"/>
    </source>
</evidence>
<evidence type="ECO:0000256" key="4">
    <source>
        <dbReference type="ARBA" id="ARBA00022679"/>
    </source>
</evidence>
<keyword evidence="8 11" id="KW-1133">Transmembrane helix</keyword>
<evidence type="ECO:0000256" key="5">
    <source>
        <dbReference type="ARBA" id="ARBA00022692"/>
    </source>
</evidence>
<keyword evidence="5 11" id="KW-0812">Transmembrane</keyword>